<accession>A0ABT0SWS8</accession>
<dbReference type="PANTHER" id="PTHR42901:SF1">
    <property type="entry name" value="ALCOHOL DEHYDROGENASE"/>
    <property type="match status" value="1"/>
</dbReference>
<dbReference type="Proteomes" id="UP001165369">
    <property type="component" value="Unassembled WGS sequence"/>
</dbReference>
<dbReference type="InterPro" id="IPR057326">
    <property type="entry name" value="KR_dom"/>
</dbReference>
<dbReference type="PANTHER" id="PTHR42901">
    <property type="entry name" value="ALCOHOL DEHYDROGENASE"/>
    <property type="match status" value="1"/>
</dbReference>
<keyword evidence="2" id="KW-0560">Oxidoreductase</keyword>
<evidence type="ECO:0000313" key="5">
    <source>
        <dbReference type="Proteomes" id="UP001165369"/>
    </source>
</evidence>
<proteinExistence type="inferred from homology"/>
<evidence type="ECO:0000256" key="1">
    <source>
        <dbReference type="ARBA" id="ARBA00006484"/>
    </source>
</evidence>
<dbReference type="EMBL" id="JAMJPK010000001">
    <property type="protein sequence ID" value="MCL7939077.1"/>
    <property type="molecule type" value="Genomic_DNA"/>
</dbReference>
<dbReference type="InterPro" id="IPR020904">
    <property type="entry name" value="Sc_DH/Rdtase_CS"/>
</dbReference>
<evidence type="ECO:0000313" key="4">
    <source>
        <dbReference type="EMBL" id="MCL7939077.1"/>
    </source>
</evidence>
<dbReference type="RefSeq" id="WP_250059090.1">
    <property type="nucleotide sequence ID" value="NZ_JAMJPK010000001.1"/>
</dbReference>
<evidence type="ECO:0000259" key="3">
    <source>
        <dbReference type="SMART" id="SM00822"/>
    </source>
</evidence>
<feature type="domain" description="Ketoreductase" evidence="3">
    <location>
        <begin position="17"/>
        <end position="203"/>
    </location>
</feature>
<organism evidence="4 5">
    <name type="scientific">Halomonas gemina</name>
    <dbReference type="NCBI Taxonomy" id="2945105"/>
    <lineage>
        <taxon>Bacteria</taxon>
        <taxon>Pseudomonadati</taxon>
        <taxon>Pseudomonadota</taxon>
        <taxon>Gammaproteobacteria</taxon>
        <taxon>Oceanospirillales</taxon>
        <taxon>Halomonadaceae</taxon>
        <taxon>Halomonas</taxon>
    </lineage>
</organism>
<comment type="similarity">
    <text evidence="1">Belongs to the short-chain dehydrogenases/reductases (SDR) family.</text>
</comment>
<reference evidence="4" key="1">
    <citation type="submission" date="2022-05" db="EMBL/GenBank/DDBJ databases">
        <title>Halomonas geminus sp. nov. and Halomonas llamarensis sp. nov. isolated from high-altitude salars of the Atacama Desert.</title>
        <authorList>
            <person name="Hintersatz C."/>
            <person name="Rojas L.A."/>
            <person name="Wei T.-S."/>
            <person name="Kutschke S."/>
            <person name="Lehmann F."/>
            <person name="Jain R."/>
            <person name="Pollmann K."/>
        </authorList>
    </citation>
    <scope>NUCLEOTIDE SEQUENCE</scope>
    <source>
        <strain evidence="4">ATCH28</strain>
    </source>
</reference>
<sequence>MTCKIDYQPAAGLLEGRIILVTGAGDGIGRAAALAFAGQGATVILLGRTIAKLETVYDEIEAAGGPQPAIFPLNFEGATLKDYHDMAETLDKEFGRLDGILHNAGILGRITPFEQYNPELWEQVMQVNINGPIWMTQALLPLLKSSPDASVVFTSSSVGRRGRAYWGAYAVSKFATEGFVEVLADEVEHLGTLRVNSLNPGATRTAMRKSAYPGENEMTLRPPEEIMPTYLWLMGPDSRGHNGEKFDAQPPKQG</sequence>
<protein>
    <submittedName>
        <fullName evidence="4">YciK family oxidoreductase</fullName>
    </submittedName>
</protein>
<dbReference type="PROSITE" id="PS00061">
    <property type="entry name" value="ADH_SHORT"/>
    <property type="match status" value="1"/>
</dbReference>
<dbReference type="NCBIfam" id="NF006509">
    <property type="entry name" value="PRK08945.1"/>
    <property type="match status" value="1"/>
</dbReference>
<comment type="caution">
    <text evidence="4">The sequence shown here is derived from an EMBL/GenBank/DDBJ whole genome shotgun (WGS) entry which is preliminary data.</text>
</comment>
<dbReference type="SUPFAM" id="SSF51735">
    <property type="entry name" value="NAD(P)-binding Rossmann-fold domains"/>
    <property type="match status" value="1"/>
</dbReference>
<dbReference type="Pfam" id="PF00106">
    <property type="entry name" value="adh_short"/>
    <property type="match status" value="1"/>
</dbReference>
<evidence type="ECO:0000256" key="2">
    <source>
        <dbReference type="ARBA" id="ARBA00023002"/>
    </source>
</evidence>
<dbReference type="PRINTS" id="PR00081">
    <property type="entry name" value="GDHRDH"/>
</dbReference>
<dbReference type="Gene3D" id="3.40.50.720">
    <property type="entry name" value="NAD(P)-binding Rossmann-like Domain"/>
    <property type="match status" value="1"/>
</dbReference>
<dbReference type="InterPro" id="IPR036291">
    <property type="entry name" value="NAD(P)-bd_dom_sf"/>
</dbReference>
<keyword evidence="5" id="KW-1185">Reference proteome</keyword>
<name>A0ABT0SWS8_9GAMM</name>
<dbReference type="InterPro" id="IPR002347">
    <property type="entry name" value="SDR_fam"/>
</dbReference>
<dbReference type="SMART" id="SM00822">
    <property type="entry name" value="PKS_KR"/>
    <property type="match status" value="1"/>
</dbReference>
<gene>
    <name evidence="4" type="ORF">M8009_01995</name>
</gene>